<name>A0A9W6XVC4_9STRA</name>
<organism evidence="2 3">
    <name type="scientific">Phytophthora fragariaefolia</name>
    <dbReference type="NCBI Taxonomy" id="1490495"/>
    <lineage>
        <taxon>Eukaryota</taxon>
        <taxon>Sar</taxon>
        <taxon>Stramenopiles</taxon>
        <taxon>Oomycota</taxon>
        <taxon>Peronosporomycetes</taxon>
        <taxon>Peronosporales</taxon>
        <taxon>Peronosporaceae</taxon>
        <taxon>Phytophthora</taxon>
    </lineage>
</organism>
<accession>A0A9W6XVC4</accession>
<protein>
    <submittedName>
        <fullName evidence="2">Unnamed protein product</fullName>
    </submittedName>
</protein>
<sequence length="157" mass="17696">MLRSTNSRLSTPQTTHLVIDPGSPKINDTDRDSQGATPPWPHFPRTCVQGNLRSGFTFPKRFARRPFLGYRYTPGRKRFHRPRHKRALIRAATAVSDPAMIVALTTTGREIASATTLVLPAGWEKLKLYWLKVSNQRSSIGEGCFFVKNHLHAMLSV</sequence>
<reference evidence="2" key="1">
    <citation type="submission" date="2023-04" db="EMBL/GenBank/DDBJ databases">
        <title>Phytophthora fragariaefolia NBRC 109709.</title>
        <authorList>
            <person name="Ichikawa N."/>
            <person name="Sato H."/>
            <person name="Tonouchi N."/>
        </authorList>
    </citation>
    <scope>NUCLEOTIDE SEQUENCE</scope>
    <source>
        <strain evidence="2">NBRC 109709</strain>
    </source>
</reference>
<gene>
    <name evidence="2" type="ORF">Pfra01_001724600</name>
</gene>
<comment type="caution">
    <text evidence="2">The sequence shown here is derived from an EMBL/GenBank/DDBJ whole genome shotgun (WGS) entry which is preliminary data.</text>
</comment>
<keyword evidence="3" id="KW-1185">Reference proteome</keyword>
<evidence type="ECO:0000313" key="2">
    <source>
        <dbReference type="EMBL" id="GMF46636.1"/>
    </source>
</evidence>
<dbReference type="EMBL" id="BSXT01001998">
    <property type="protein sequence ID" value="GMF46636.1"/>
    <property type="molecule type" value="Genomic_DNA"/>
</dbReference>
<dbReference type="Proteomes" id="UP001165121">
    <property type="component" value="Unassembled WGS sequence"/>
</dbReference>
<proteinExistence type="predicted"/>
<dbReference type="AlphaFoldDB" id="A0A9W6XVC4"/>
<evidence type="ECO:0000256" key="1">
    <source>
        <dbReference type="SAM" id="MobiDB-lite"/>
    </source>
</evidence>
<evidence type="ECO:0000313" key="3">
    <source>
        <dbReference type="Proteomes" id="UP001165121"/>
    </source>
</evidence>
<feature type="region of interest" description="Disordered" evidence="1">
    <location>
        <begin position="1"/>
        <end position="44"/>
    </location>
</feature>
<feature type="compositionally biased region" description="Polar residues" evidence="1">
    <location>
        <begin position="1"/>
        <end position="16"/>
    </location>
</feature>